<protein>
    <submittedName>
        <fullName evidence="1">Uncharacterized protein</fullName>
    </submittedName>
</protein>
<evidence type="ECO:0000313" key="2">
    <source>
        <dbReference type="Proteomes" id="UP000747399"/>
    </source>
</evidence>
<keyword evidence="2" id="KW-1185">Reference proteome</keyword>
<evidence type="ECO:0000313" key="1">
    <source>
        <dbReference type="EMBL" id="GIL63933.1"/>
    </source>
</evidence>
<dbReference type="AlphaFoldDB" id="A0A8J4BM22"/>
<organism evidence="1 2">
    <name type="scientific">Volvox africanus</name>
    <dbReference type="NCBI Taxonomy" id="51714"/>
    <lineage>
        <taxon>Eukaryota</taxon>
        <taxon>Viridiplantae</taxon>
        <taxon>Chlorophyta</taxon>
        <taxon>core chlorophytes</taxon>
        <taxon>Chlorophyceae</taxon>
        <taxon>CS clade</taxon>
        <taxon>Chlamydomonadales</taxon>
        <taxon>Volvocaceae</taxon>
        <taxon>Volvox</taxon>
    </lineage>
</organism>
<dbReference type="Proteomes" id="UP000747399">
    <property type="component" value="Unassembled WGS sequence"/>
</dbReference>
<gene>
    <name evidence="1" type="ORF">Vafri_17933</name>
</gene>
<proteinExistence type="predicted"/>
<sequence>LEVSERRPEPSAAAAPAMAATLPTQIVRLRCRVLTEAPPLLQCRYLFRWTRAEWCRLPSVDADGEDALTARYSCGCSELPIRVGVPGPQLCVGRVVYRTVVVGS</sequence>
<feature type="non-terminal residue" evidence="1">
    <location>
        <position position="1"/>
    </location>
</feature>
<name>A0A8J4BM22_9CHLO</name>
<dbReference type="EMBL" id="BNCO01000061">
    <property type="protein sequence ID" value="GIL63933.1"/>
    <property type="molecule type" value="Genomic_DNA"/>
</dbReference>
<reference evidence="1" key="1">
    <citation type="journal article" date="2021" name="Proc. Natl. Acad. Sci. U.S.A.">
        <title>Three genomes in the algal genus Volvox reveal the fate of a haploid sex-determining region after a transition to homothallism.</title>
        <authorList>
            <person name="Yamamoto K."/>
            <person name="Hamaji T."/>
            <person name="Kawai-Toyooka H."/>
            <person name="Matsuzaki R."/>
            <person name="Takahashi F."/>
            <person name="Nishimura Y."/>
            <person name="Kawachi M."/>
            <person name="Noguchi H."/>
            <person name="Minakuchi Y."/>
            <person name="Umen J.G."/>
            <person name="Toyoda A."/>
            <person name="Nozaki H."/>
        </authorList>
    </citation>
    <scope>NUCLEOTIDE SEQUENCE</scope>
    <source>
        <strain evidence="1">NIES-3780</strain>
    </source>
</reference>
<accession>A0A8J4BM22</accession>
<comment type="caution">
    <text evidence="1">The sequence shown here is derived from an EMBL/GenBank/DDBJ whole genome shotgun (WGS) entry which is preliminary data.</text>
</comment>